<evidence type="ECO:0000256" key="1">
    <source>
        <dbReference type="SAM" id="MobiDB-lite"/>
    </source>
</evidence>
<organism evidence="2 3">
    <name type="scientific">Tropilaelaps mercedesae</name>
    <dbReference type="NCBI Taxonomy" id="418985"/>
    <lineage>
        <taxon>Eukaryota</taxon>
        <taxon>Metazoa</taxon>
        <taxon>Ecdysozoa</taxon>
        <taxon>Arthropoda</taxon>
        <taxon>Chelicerata</taxon>
        <taxon>Arachnida</taxon>
        <taxon>Acari</taxon>
        <taxon>Parasitiformes</taxon>
        <taxon>Mesostigmata</taxon>
        <taxon>Gamasina</taxon>
        <taxon>Dermanyssoidea</taxon>
        <taxon>Laelapidae</taxon>
        <taxon>Tropilaelaps</taxon>
    </lineage>
</organism>
<feature type="compositionally biased region" description="Polar residues" evidence="1">
    <location>
        <begin position="46"/>
        <end position="56"/>
    </location>
</feature>
<name>A0A1V9X115_9ACAR</name>
<reference evidence="2 3" key="1">
    <citation type="journal article" date="2017" name="Gigascience">
        <title>Draft genome of the honey bee ectoparasitic mite, Tropilaelaps mercedesae, is shaped by the parasitic life history.</title>
        <authorList>
            <person name="Dong X."/>
            <person name="Armstrong S.D."/>
            <person name="Xia D."/>
            <person name="Makepeace B.L."/>
            <person name="Darby A.C."/>
            <person name="Kadowaki T."/>
        </authorList>
    </citation>
    <scope>NUCLEOTIDE SEQUENCE [LARGE SCALE GENOMIC DNA]</scope>
    <source>
        <strain evidence="2">Wuxi-XJTLU</strain>
    </source>
</reference>
<comment type="caution">
    <text evidence="2">The sequence shown here is derived from an EMBL/GenBank/DDBJ whole genome shotgun (WGS) entry which is preliminary data.</text>
</comment>
<dbReference type="InParanoid" id="A0A1V9X115"/>
<dbReference type="EMBL" id="MNPL01030323">
    <property type="protein sequence ID" value="OQR66992.1"/>
    <property type="molecule type" value="Genomic_DNA"/>
</dbReference>
<feature type="compositionally biased region" description="Low complexity" evidence="1">
    <location>
        <begin position="57"/>
        <end position="69"/>
    </location>
</feature>
<proteinExistence type="predicted"/>
<feature type="compositionally biased region" description="Polar residues" evidence="1">
    <location>
        <begin position="98"/>
        <end position="107"/>
    </location>
</feature>
<dbReference type="Proteomes" id="UP000192247">
    <property type="component" value="Unassembled WGS sequence"/>
</dbReference>
<evidence type="ECO:0000313" key="3">
    <source>
        <dbReference type="Proteomes" id="UP000192247"/>
    </source>
</evidence>
<sequence length="155" mass="15827">MAVADISVPAGDSQVRGVSKAQVPHRSGNRPSVGRMGRRNRYGSGVAQSTSTPEPNASTSARTSSSPAPVGTATAGPVNKPTQGQFGPQPPHRRSPGAGSTCTYSPTNDRRVPSPPLAGGQGGDNLRLTLDAGLEVPPHKCIHANSATSPISNHH</sequence>
<dbReference type="AlphaFoldDB" id="A0A1V9X115"/>
<gene>
    <name evidence="2" type="ORF">BIW11_13797</name>
</gene>
<accession>A0A1V9X115</accession>
<feature type="region of interest" description="Disordered" evidence="1">
    <location>
        <begin position="1"/>
        <end position="128"/>
    </location>
</feature>
<keyword evidence="3" id="KW-1185">Reference proteome</keyword>
<protein>
    <submittedName>
        <fullName evidence="2">Uncharacterized protein</fullName>
    </submittedName>
</protein>
<evidence type="ECO:0000313" key="2">
    <source>
        <dbReference type="EMBL" id="OQR66992.1"/>
    </source>
</evidence>